<name>A0A2C6KB59_9APIC</name>
<comment type="caution">
    <text evidence="1">The sequence shown here is derived from an EMBL/GenBank/DDBJ whole genome shotgun (WGS) entry which is preliminary data.</text>
</comment>
<dbReference type="RefSeq" id="XP_067919780.1">
    <property type="nucleotide sequence ID" value="XM_068068242.1"/>
</dbReference>
<evidence type="ECO:0000313" key="1">
    <source>
        <dbReference type="EMBL" id="PHJ18070.1"/>
    </source>
</evidence>
<keyword evidence="2" id="KW-1185">Reference proteome</keyword>
<evidence type="ECO:0000313" key="2">
    <source>
        <dbReference type="Proteomes" id="UP000221165"/>
    </source>
</evidence>
<organism evidence="1 2">
    <name type="scientific">Cystoisospora suis</name>
    <dbReference type="NCBI Taxonomy" id="483139"/>
    <lineage>
        <taxon>Eukaryota</taxon>
        <taxon>Sar</taxon>
        <taxon>Alveolata</taxon>
        <taxon>Apicomplexa</taxon>
        <taxon>Conoidasida</taxon>
        <taxon>Coccidia</taxon>
        <taxon>Eucoccidiorida</taxon>
        <taxon>Eimeriorina</taxon>
        <taxon>Sarcocystidae</taxon>
        <taxon>Cystoisospora</taxon>
    </lineage>
</organism>
<dbReference type="GeneID" id="94431453"/>
<gene>
    <name evidence="1" type="ORF">CSUI_008103</name>
</gene>
<dbReference type="EMBL" id="MIGC01004440">
    <property type="protein sequence ID" value="PHJ18070.1"/>
    <property type="molecule type" value="Genomic_DNA"/>
</dbReference>
<dbReference type="Proteomes" id="UP000221165">
    <property type="component" value="Unassembled WGS sequence"/>
</dbReference>
<accession>A0A2C6KB59</accession>
<proteinExistence type="predicted"/>
<dbReference type="AlphaFoldDB" id="A0A2C6KB59"/>
<protein>
    <submittedName>
        <fullName evidence="1">Uncharacterized protein</fullName>
    </submittedName>
</protein>
<dbReference type="VEuPathDB" id="ToxoDB:CSUI_008103"/>
<sequence>MDDRLASEPHMSVHLSPCVCVEAVHRCLFLVTKRWISYGGRIELHPLCMFPLVSAVEHDGR</sequence>
<reference evidence="1 2" key="1">
    <citation type="journal article" date="2017" name="Int. J. Parasitol.">
        <title>The genome of the protozoan parasite Cystoisospora suis and a reverse vaccinology approach to identify vaccine candidates.</title>
        <authorList>
            <person name="Palmieri N."/>
            <person name="Shrestha A."/>
            <person name="Ruttkowski B."/>
            <person name="Beck T."/>
            <person name="Vogl C."/>
            <person name="Tomley F."/>
            <person name="Blake D.P."/>
            <person name="Joachim A."/>
        </authorList>
    </citation>
    <scope>NUCLEOTIDE SEQUENCE [LARGE SCALE GENOMIC DNA]</scope>
    <source>
        <strain evidence="1 2">Wien I</strain>
    </source>
</reference>